<sequence length="91" mass="10605">MNNENICFICVDMALKSPAKHQHLHRDPKPRKTEECLLCARHFCEAHKSNDELGEHVCEVNHRAYYANNRSIFRIYPTLQTRERLSGVVGL</sequence>
<evidence type="ECO:0000313" key="2">
    <source>
        <dbReference type="Proteomes" id="UP000019804"/>
    </source>
</evidence>
<dbReference type="GeneID" id="63696262"/>
<dbReference type="RefSeq" id="XP_040641093.1">
    <property type="nucleotide sequence ID" value="XM_040781138.1"/>
</dbReference>
<dbReference type="HOGENOM" id="CLU_2426643_0_0_1"/>
<evidence type="ECO:0000313" key="1">
    <source>
        <dbReference type="EMBL" id="EYE97405.1"/>
    </source>
</evidence>
<gene>
    <name evidence="1" type="ORF">EURHEDRAFT_409633</name>
</gene>
<keyword evidence="2" id="KW-1185">Reference proteome</keyword>
<dbReference type="OrthoDB" id="3552571at2759"/>
<reference evidence="2" key="1">
    <citation type="journal article" date="2014" name="Nat. Commun.">
        <title>Genomic adaptations of the halophilic Dead Sea filamentous fungus Eurotium rubrum.</title>
        <authorList>
            <person name="Kis-Papo T."/>
            <person name="Weig A.R."/>
            <person name="Riley R."/>
            <person name="Persoh D."/>
            <person name="Salamov A."/>
            <person name="Sun H."/>
            <person name="Lipzen A."/>
            <person name="Wasser S.P."/>
            <person name="Rambold G."/>
            <person name="Grigoriev I.V."/>
            <person name="Nevo E."/>
        </authorList>
    </citation>
    <scope>NUCLEOTIDE SEQUENCE [LARGE SCALE GENOMIC DNA]</scope>
    <source>
        <strain evidence="2">CBS 135680</strain>
    </source>
</reference>
<organism evidence="1 2">
    <name type="scientific">Aspergillus ruber (strain CBS 135680)</name>
    <dbReference type="NCBI Taxonomy" id="1388766"/>
    <lineage>
        <taxon>Eukaryota</taxon>
        <taxon>Fungi</taxon>
        <taxon>Dikarya</taxon>
        <taxon>Ascomycota</taxon>
        <taxon>Pezizomycotina</taxon>
        <taxon>Eurotiomycetes</taxon>
        <taxon>Eurotiomycetidae</taxon>
        <taxon>Eurotiales</taxon>
        <taxon>Aspergillaceae</taxon>
        <taxon>Aspergillus</taxon>
        <taxon>Aspergillus subgen. Aspergillus</taxon>
    </lineage>
</organism>
<dbReference type="EMBL" id="KK088415">
    <property type="protein sequence ID" value="EYE97405.1"/>
    <property type="molecule type" value="Genomic_DNA"/>
</dbReference>
<name>A0A017SM81_ASPRC</name>
<dbReference type="Proteomes" id="UP000019804">
    <property type="component" value="Unassembled WGS sequence"/>
</dbReference>
<proteinExistence type="predicted"/>
<protein>
    <submittedName>
        <fullName evidence="1">Uncharacterized protein</fullName>
    </submittedName>
</protein>
<accession>A0A017SM81</accession>
<dbReference type="AlphaFoldDB" id="A0A017SM81"/>